<comment type="caution">
    <text evidence="1">The sequence shown here is derived from an EMBL/GenBank/DDBJ whole genome shotgun (WGS) entry which is preliminary data.</text>
</comment>
<evidence type="ECO:0008006" key="3">
    <source>
        <dbReference type="Google" id="ProtNLM"/>
    </source>
</evidence>
<dbReference type="InterPro" id="IPR056955">
    <property type="entry name" value="ORC-CDC6-like"/>
</dbReference>
<dbReference type="Pfam" id="PF24389">
    <property type="entry name" value="ORC-CDC6-like"/>
    <property type="match status" value="1"/>
</dbReference>
<organism evidence="1 2">
    <name type="scientific">Duganella margarita</name>
    <dbReference type="NCBI Taxonomy" id="2692170"/>
    <lineage>
        <taxon>Bacteria</taxon>
        <taxon>Pseudomonadati</taxon>
        <taxon>Pseudomonadota</taxon>
        <taxon>Betaproteobacteria</taxon>
        <taxon>Burkholderiales</taxon>
        <taxon>Oxalobacteraceae</taxon>
        <taxon>Telluria group</taxon>
        <taxon>Duganella</taxon>
    </lineage>
</organism>
<sequence length="496" mass="56111">MMIEFEDFSKNIGLNNYPFSVFTAEEEKEFLNKAFIRPIAYSTSSSAAKEGKNVFIYGERGTGKTALLYRLTTECAASIVPISDYSALPLIPNKSDIHGFYLDNLSGLILRTIAASISLRTKINKQDKLLLSYLLKKHTTSISRNSILNEMQVIQHSWMKRAGVSIWNSLLGLLNNVAGAAVDAASDAISKSMGLPSIGAAGDKKEYFKQIHLSVDDTFDESTANSIILGKALDLCGKIGISRTTFILDRIDEDSRWKNDSDLIADFLRPFLTENELFYNQKLQFIFSIWSIPYQKVKSDFRSNKFCVEPIEWTADALMLVLNKRLAEHSNSGINNYAEIFEDPDYFKKDVVPLANANPRDLWQLMHKIFREQYRINAQATKISVEAMDFGIKEFVKGFSYYEYYPKKNNAKSNTMDVYSYIAHLLKLSKCQFTTTTLDEAARTGGSTSNYIVGMEAMGLVRRCEEKGPKGSNLYEIRDPKVKYAVLNNIDIRRDA</sequence>
<accession>A0ABW9WRL2</accession>
<reference evidence="1 2" key="1">
    <citation type="submission" date="2019-12" db="EMBL/GenBank/DDBJ databases">
        <title>Novel species isolated from a subtropical stream in China.</title>
        <authorList>
            <person name="Lu H."/>
        </authorList>
    </citation>
    <scope>NUCLEOTIDE SEQUENCE [LARGE SCALE GENOMIC DNA]</scope>
    <source>
        <strain evidence="1 2">FT109W</strain>
    </source>
</reference>
<dbReference type="InterPro" id="IPR027417">
    <property type="entry name" value="P-loop_NTPase"/>
</dbReference>
<name>A0ABW9WRL2_9BURK</name>
<dbReference type="RefSeq" id="WP_161047654.1">
    <property type="nucleotide sequence ID" value="NZ_WWCS01000024.1"/>
</dbReference>
<dbReference type="InterPro" id="IPR059206">
    <property type="entry name" value="Sll1717-like"/>
</dbReference>
<dbReference type="EMBL" id="WWCS01000024">
    <property type="protein sequence ID" value="MYN42770.1"/>
    <property type="molecule type" value="Genomic_DNA"/>
</dbReference>
<dbReference type="NCBIfam" id="NF047389">
    <property type="entry name" value="ATPase_Sll1717"/>
    <property type="match status" value="1"/>
</dbReference>
<evidence type="ECO:0000313" key="2">
    <source>
        <dbReference type="Proteomes" id="UP000466332"/>
    </source>
</evidence>
<proteinExistence type="predicted"/>
<gene>
    <name evidence="1" type="ORF">GTP55_25840</name>
</gene>
<dbReference type="SUPFAM" id="SSF52540">
    <property type="entry name" value="P-loop containing nucleoside triphosphate hydrolases"/>
    <property type="match status" value="1"/>
</dbReference>
<protein>
    <recommendedName>
        <fullName evidence="3">ATP-binding protein</fullName>
    </recommendedName>
</protein>
<evidence type="ECO:0000313" key="1">
    <source>
        <dbReference type="EMBL" id="MYN42770.1"/>
    </source>
</evidence>
<dbReference type="Proteomes" id="UP000466332">
    <property type="component" value="Unassembled WGS sequence"/>
</dbReference>
<keyword evidence="2" id="KW-1185">Reference proteome</keyword>
<dbReference type="Gene3D" id="3.40.50.300">
    <property type="entry name" value="P-loop containing nucleotide triphosphate hydrolases"/>
    <property type="match status" value="1"/>
</dbReference>